<feature type="transmembrane region" description="Helical" evidence="7">
    <location>
        <begin position="108"/>
        <end position="135"/>
    </location>
</feature>
<dbReference type="GO" id="GO:0055085">
    <property type="term" value="P:transmembrane transport"/>
    <property type="evidence" value="ECO:0007669"/>
    <property type="project" value="InterPro"/>
</dbReference>
<dbReference type="CDD" id="cd06261">
    <property type="entry name" value="TM_PBP2"/>
    <property type="match status" value="1"/>
</dbReference>
<reference evidence="9 10" key="1">
    <citation type="submission" date="2015-01" db="EMBL/GenBank/DDBJ databases">
        <title>Vibrio sp. C1 JCM 19231 whole genome shotgun sequence.</title>
        <authorList>
            <person name="Sawabe T."/>
            <person name="Meirelles P."/>
            <person name="Feng G."/>
            <person name="Sayaka M."/>
            <person name="Hattori M."/>
            <person name="Ohkuma M."/>
        </authorList>
    </citation>
    <scope>NUCLEOTIDE SEQUENCE [LARGE SCALE GENOMIC DNA]</scope>
    <source>
        <strain evidence="10">JCM 19231</strain>
    </source>
</reference>
<keyword evidence="3" id="KW-1003">Cell membrane</keyword>
<dbReference type="SUPFAM" id="SSF161098">
    <property type="entry name" value="MetI-like"/>
    <property type="match status" value="1"/>
</dbReference>
<feature type="domain" description="ABC transmembrane type-1" evidence="8">
    <location>
        <begin position="70"/>
        <end position="281"/>
    </location>
</feature>
<protein>
    <submittedName>
        <fullName evidence="9">Multiple sugar ABC transporter, membrane-spanning permease protein msmF</fullName>
    </submittedName>
</protein>
<dbReference type="PROSITE" id="PS50928">
    <property type="entry name" value="ABC_TM1"/>
    <property type="match status" value="1"/>
</dbReference>
<keyword evidence="6 7" id="KW-0472">Membrane</keyword>
<dbReference type="EMBL" id="BBRZ01000122">
    <property type="protein sequence ID" value="GAM59076.1"/>
    <property type="molecule type" value="Genomic_DNA"/>
</dbReference>
<comment type="caution">
    <text evidence="9">The sequence shown here is derived from an EMBL/GenBank/DDBJ whole genome shotgun (WGS) entry which is preliminary data.</text>
</comment>
<dbReference type="Gene3D" id="1.10.3720.10">
    <property type="entry name" value="MetI-like"/>
    <property type="match status" value="1"/>
</dbReference>
<dbReference type="PANTHER" id="PTHR30193">
    <property type="entry name" value="ABC TRANSPORTER PERMEASE PROTEIN"/>
    <property type="match status" value="1"/>
</dbReference>
<feature type="transmembrane region" description="Helical" evidence="7">
    <location>
        <begin position="265"/>
        <end position="284"/>
    </location>
</feature>
<feature type="transmembrane region" description="Helical" evidence="7">
    <location>
        <begin position="155"/>
        <end position="177"/>
    </location>
</feature>
<evidence type="ECO:0000256" key="1">
    <source>
        <dbReference type="ARBA" id="ARBA00004651"/>
    </source>
</evidence>
<evidence type="ECO:0000256" key="2">
    <source>
        <dbReference type="ARBA" id="ARBA00022448"/>
    </source>
</evidence>
<evidence type="ECO:0000256" key="7">
    <source>
        <dbReference type="RuleBase" id="RU363032"/>
    </source>
</evidence>
<dbReference type="AlphaFoldDB" id="A0A0B8NYN2"/>
<reference evidence="9 10" key="2">
    <citation type="submission" date="2015-01" db="EMBL/GenBank/DDBJ databases">
        <authorList>
            <consortium name="NBRP consortium"/>
            <person name="Sawabe T."/>
            <person name="Meirelles P."/>
            <person name="Feng G."/>
            <person name="Sayaka M."/>
            <person name="Hattori M."/>
            <person name="Ohkuma M."/>
        </authorList>
    </citation>
    <scope>NUCLEOTIDE SEQUENCE [LARGE SCALE GENOMIC DNA]</scope>
    <source>
        <strain evidence="10">JCM 19231</strain>
    </source>
</reference>
<evidence type="ECO:0000259" key="8">
    <source>
        <dbReference type="PROSITE" id="PS50928"/>
    </source>
</evidence>
<dbReference type="Pfam" id="PF00528">
    <property type="entry name" value="BPD_transp_1"/>
    <property type="match status" value="1"/>
</dbReference>
<keyword evidence="4 7" id="KW-0812">Transmembrane</keyword>
<dbReference type="Proteomes" id="UP000031671">
    <property type="component" value="Unassembled WGS sequence"/>
</dbReference>
<feature type="transmembrane region" description="Helical" evidence="7">
    <location>
        <begin position="206"/>
        <end position="228"/>
    </location>
</feature>
<comment type="subcellular location">
    <subcellularLocation>
        <location evidence="1 7">Cell membrane</location>
        <topology evidence="1 7">Multi-pass membrane protein</topology>
    </subcellularLocation>
</comment>
<organism evidence="9 10">
    <name type="scientific">Vibrio ishigakensis</name>
    <dbReference type="NCBI Taxonomy" id="1481914"/>
    <lineage>
        <taxon>Bacteria</taxon>
        <taxon>Pseudomonadati</taxon>
        <taxon>Pseudomonadota</taxon>
        <taxon>Gammaproteobacteria</taxon>
        <taxon>Vibrionales</taxon>
        <taxon>Vibrionaceae</taxon>
        <taxon>Vibrio</taxon>
    </lineage>
</organism>
<evidence type="ECO:0000313" key="10">
    <source>
        <dbReference type="Proteomes" id="UP000031671"/>
    </source>
</evidence>
<keyword evidence="2 7" id="KW-0813">Transport</keyword>
<dbReference type="PANTHER" id="PTHR30193:SF37">
    <property type="entry name" value="INNER MEMBRANE ABC TRANSPORTER PERMEASE PROTEIN YCJO"/>
    <property type="match status" value="1"/>
</dbReference>
<dbReference type="InterPro" id="IPR000515">
    <property type="entry name" value="MetI-like"/>
</dbReference>
<evidence type="ECO:0000256" key="3">
    <source>
        <dbReference type="ARBA" id="ARBA00022475"/>
    </source>
</evidence>
<name>A0A0B8NYN2_9VIBR</name>
<evidence type="ECO:0000256" key="6">
    <source>
        <dbReference type="ARBA" id="ARBA00023136"/>
    </source>
</evidence>
<keyword evidence="5 7" id="KW-1133">Transmembrane helix</keyword>
<dbReference type="InterPro" id="IPR051393">
    <property type="entry name" value="ABC_transporter_permease"/>
</dbReference>
<feature type="transmembrane region" description="Helical" evidence="7">
    <location>
        <begin position="12"/>
        <end position="34"/>
    </location>
</feature>
<dbReference type="RefSeq" id="WP_261835535.1">
    <property type="nucleotide sequence ID" value="NZ_AP024881.1"/>
</dbReference>
<feature type="transmembrane region" description="Helical" evidence="7">
    <location>
        <begin position="76"/>
        <end position="96"/>
    </location>
</feature>
<dbReference type="GO" id="GO:0005886">
    <property type="term" value="C:plasma membrane"/>
    <property type="evidence" value="ECO:0007669"/>
    <property type="project" value="UniProtKB-SubCell"/>
</dbReference>
<evidence type="ECO:0000256" key="4">
    <source>
        <dbReference type="ARBA" id="ARBA00022692"/>
    </source>
</evidence>
<comment type="similarity">
    <text evidence="7">Belongs to the binding-protein-dependent transport system permease family.</text>
</comment>
<dbReference type="InterPro" id="IPR035906">
    <property type="entry name" value="MetI-like_sf"/>
</dbReference>
<sequence length="290" mass="32689">MFSTLRKEGVKDFFTFAFIPLFAFTTVLLIPFIMGVVLTFTNWNGFTIGEFVGFQNYINAVTDESFIQIFSTTLKYVFFCLVFTNVIGFGLALLITSGIKGQNGLRSAFFMPNLIGGILLGFIWQFIFNRIFITVGDLTGFELLLDPWLSDPDKAFWAMVIVTVWQMSGYMMLIYIAGIMGVQKSLLEAASIDGASKSQILRSIKIPMMMQSFTICLFLTLKNAFMMFDVNLALTKGGPYRSTELLTLNIYNEAFLYQNYGTAQAKAIILFLIVVLVAVAQVYFTKKREV</sequence>
<gene>
    <name evidence="9" type="ORF">JCM19231_1802</name>
</gene>
<keyword evidence="10" id="KW-1185">Reference proteome</keyword>
<evidence type="ECO:0000313" key="9">
    <source>
        <dbReference type="EMBL" id="GAM59076.1"/>
    </source>
</evidence>
<proteinExistence type="inferred from homology"/>
<accession>A0A0B8NYN2</accession>
<evidence type="ECO:0000256" key="5">
    <source>
        <dbReference type="ARBA" id="ARBA00022989"/>
    </source>
</evidence>